<dbReference type="KEGG" id="lez:GLE_0442"/>
<organism evidence="6 7">
    <name type="scientific">Lysobacter enzymogenes</name>
    <dbReference type="NCBI Taxonomy" id="69"/>
    <lineage>
        <taxon>Bacteria</taxon>
        <taxon>Pseudomonadati</taxon>
        <taxon>Pseudomonadota</taxon>
        <taxon>Gammaproteobacteria</taxon>
        <taxon>Lysobacterales</taxon>
        <taxon>Lysobacteraceae</taxon>
        <taxon>Lysobacter</taxon>
    </lineage>
</organism>
<protein>
    <submittedName>
        <fullName evidence="6">Type VI secretion system Vgr family protein</fullName>
    </submittedName>
</protein>
<dbReference type="STRING" id="69.GLE_0442"/>
<dbReference type="Pfam" id="PF10106">
    <property type="entry name" value="DUF2345"/>
    <property type="match status" value="1"/>
</dbReference>
<evidence type="ECO:0000259" key="5">
    <source>
        <dbReference type="Pfam" id="PF13296"/>
    </source>
</evidence>
<accession>A0A0S2DBU9</accession>
<dbReference type="Gene3D" id="2.30.110.50">
    <property type="match status" value="1"/>
</dbReference>
<dbReference type="InterPro" id="IPR018769">
    <property type="entry name" value="VgrG2_DUF2345"/>
</dbReference>
<dbReference type="InterPro" id="IPR006533">
    <property type="entry name" value="T6SS_Vgr_RhsGE"/>
</dbReference>
<evidence type="ECO:0000256" key="2">
    <source>
        <dbReference type="SAM" id="MobiDB-lite"/>
    </source>
</evidence>
<dbReference type="InterPro" id="IPR028244">
    <property type="entry name" value="T6SS_Rhs_Vgr_dom"/>
</dbReference>
<feature type="region of interest" description="Disordered" evidence="2">
    <location>
        <begin position="857"/>
        <end position="880"/>
    </location>
</feature>
<evidence type="ECO:0000256" key="1">
    <source>
        <dbReference type="ARBA" id="ARBA00005558"/>
    </source>
</evidence>
<name>A0A0S2DBU9_LYSEN</name>
<dbReference type="Pfam" id="PF04717">
    <property type="entry name" value="Phage_base_V"/>
    <property type="match status" value="1"/>
</dbReference>
<dbReference type="Gene3D" id="2.40.50.230">
    <property type="entry name" value="Gp5 N-terminal domain"/>
    <property type="match status" value="1"/>
</dbReference>
<dbReference type="SUPFAM" id="SSF69279">
    <property type="entry name" value="Phage tail proteins"/>
    <property type="match status" value="2"/>
</dbReference>
<dbReference type="PATRIC" id="fig|69.6.peg.439"/>
<reference evidence="6 7" key="1">
    <citation type="submission" date="2015-11" db="EMBL/GenBank/DDBJ databases">
        <title>Genome sequences of Lysobacter enzymogenes strain C3 and Lysobacter antibioticus ATCC 29479.</title>
        <authorList>
            <person name="Kobayashi D.Y."/>
        </authorList>
    </citation>
    <scope>NUCLEOTIDE SEQUENCE [LARGE SCALE GENOMIC DNA]</scope>
    <source>
        <strain evidence="6 7">C3</strain>
    </source>
</reference>
<dbReference type="Proteomes" id="UP000061569">
    <property type="component" value="Chromosome"/>
</dbReference>
<dbReference type="Pfam" id="PF05954">
    <property type="entry name" value="Phage_GPD"/>
    <property type="match status" value="1"/>
</dbReference>
<dbReference type="InterPro" id="IPR006531">
    <property type="entry name" value="Gp5/Vgr_OB"/>
</dbReference>
<dbReference type="InterPro" id="IPR037026">
    <property type="entry name" value="Vgr_OB-fold_dom_sf"/>
</dbReference>
<dbReference type="SUPFAM" id="SSF69255">
    <property type="entry name" value="gp5 N-terminal domain-like"/>
    <property type="match status" value="1"/>
</dbReference>
<evidence type="ECO:0000259" key="3">
    <source>
        <dbReference type="Pfam" id="PF04717"/>
    </source>
</evidence>
<evidence type="ECO:0000259" key="4">
    <source>
        <dbReference type="Pfam" id="PF10106"/>
    </source>
</evidence>
<feature type="domain" description="Gp5/Type VI secretion system Vgr protein OB-fold" evidence="3">
    <location>
        <begin position="645"/>
        <end position="694"/>
    </location>
</feature>
<dbReference type="AlphaFoldDB" id="A0A0S2DBU9"/>
<dbReference type="Pfam" id="PF13296">
    <property type="entry name" value="T6SS_Vgr"/>
    <property type="match status" value="1"/>
</dbReference>
<proteinExistence type="inferred from homology"/>
<dbReference type="NCBIfam" id="TIGR01646">
    <property type="entry name" value="vgr_GE"/>
    <property type="match status" value="1"/>
</dbReference>
<evidence type="ECO:0000313" key="7">
    <source>
        <dbReference type="Proteomes" id="UP000061569"/>
    </source>
</evidence>
<dbReference type="Gene3D" id="3.55.50.10">
    <property type="entry name" value="Baseplate protein-like domains"/>
    <property type="match status" value="1"/>
</dbReference>
<comment type="similarity">
    <text evidence="1">Belongs to the VgrG protein family.</text>
</comment>
<evidence type="ECO:0000313" key="6">
    <source>
        <dbReference type="EMBL" id="ALN55800.1"/>
    </source>
</evidence>
<dbReference type="NCBIfam" id="TIGR03361">
    <property type="entry name" value="VI_Rhs_Vgr"/>
    <property type="match status" value="1"/>
</dbReference>
<dbReference type="SUPFAM" id="SSF69349">
    <property type="entry name" value="Phage fibre proteins"/>
    <property type="match status" value="1"/>
</dbReference>
<sequence>MTDPYSPFALGGTAAAAAAPELARFAETSALADELISMARSGGDTTALSDELITMARSALPDITRDMPAVEVAASAIETEGLLGKLAAAAPVAAMVLQSLQRGASRETVAKQLAPRALQAMGVPTSLADMADVALPAQGGLPGRAAGVAAQALSPQSFDPGDVASDLARYVPSDLPLSVPAHDAPLARQAESLLRSTPQAARALASRFIGGQHLVEIETALPGAFLVERFHGQEAVCDSFRFEIDCISTASALDTAALVGEPLTLRLQRADGSYRHWRGLCSQAAPLGSDGGYSRYRLTLEPWLALLKLRRNALIFQDRDALEVLERVFADYPQAAWRFDVARSLPKRAITTQYRESDYDFVLRLLADAGLAWRFDHAQGEDEQNAAAAQGDGGHTLVIFDSQAEVPAASPDTLRFHRTASTENEDAIGHFSELRQTTPDAVGTASWQAEQVEALSASALGDPAGPNLPRREVYSVPRSGRYAERDHAQTTAELRLDALRLPQRLHAGSGSGRGVDAGRAFTLSQHADLSGQAFVPLRVEHLAANNLTSNAVAILDASGLERGSYRNRFLAVPLGTAIVPLPRPKPIAPGAQTARVVGLADAANTVTRDHQVRIQFAWQRGAAPTYGGANETGSGAYPDGHAPGDETSGTWVRVAEWLAGPNWGSHALPRIGAEVLVEFLHADIDQPLVTGQLFNGEVAPPFAAGQDSPANHIGTLSGLHTQSLDGSGRQQWVVDDAPGQLRQRLHTTLADSRLELGYLIQHGDAQRGALRGQGFDLATLGWGNLHAAQGVLLSTTARADARSTQFDIAEAVAQLKGAQNTAQALNDAAAQNQVPALRGNPEQAAFLAAVDAQQDGKYDGDVAGQPASKPSGEGRDGGDPVERFAAAMLVAESPDSLAATTPASALAYAGGHSHLTAQDDAHFAAGQTFAAVSGAHSALYAQQGPLRAIAAAGPVSVRAHVGTLELLADQSVTVTATDERIDVLAKQKIVLQAGQTRVTLEGGDITFECPGNFTVKAGMHPFKGGGSDAAELAKLPDSRPKRFSEGFLLHDRQTGDPLVNRAYRIVLANGDIEEGVTNEKGQTHLVMTAAEEILRIEIED</sequence>
<dbReference type="InterPro" id="IPR017847">
    <property type="entry name" value="T6SS_RhsGE_Vgr_subset"/>
</dbReference>
<gene>
    <name evidence="6" type="ORF">GLE_0442</name>
</gene>
<dbReference type="EMBL" id="CP013140">
    <property type="protein sequence ID" value="ALN55800.1"/>
    <property type="molecule type" value="Genomic_DNA"/>
</dbReference>
<dbReference type="Gene3D" id="4.10.220.110">
    <property type="match status" value="1"/>
</dbReference>
<feature type="domain" description="DUF2345" evidence="4">
    <location>
        <begin position="878"/>
        <end position="1025"/>
    </location>
</feature>
<feature type="domain" description="Putative type VI secretion system Rhs element associated Vgr" evidence="5">
    <location>
        <begin position="723"/>
        <end position="829"/>
    </location>
</feature>